<dbReference type="EMBL" id="VZOJ01000012">
    <property type="protein sequence ID" value="KAB0643485.1"/>
    <property type="molecule type" value="Genomic_DNA"/>
</dbReference>
<proteinExistence type="predicted"/>
<evidence type="ECO:0000313" key="1">
    <source>
        <dbReference type="EMBL" id="KAB0643485.1"/>
    </source>
</evidence>
<comment type="caution">
    <text evidence="1">The sequence shown here is derived from an EMBL/GenBank/DDBJ whole genome shotgun (WGS) entry which is preliminary data.</text>
</comment>
<gene>
    <name evidence="1" type="ORF">F7R21_07340</name>
</gene>
<dbReference type="AlphaFoldDB" id="A0A6H9TI13"/>
<sequence length="74" mass="8405">MLAFAPLVAISWLDISKSDVGNWVGHTVYVQKNPNVPVSGEAHRRQVDWQQQYIGIVVLISEFDLPLPIFERKS</sequence>
<dbReference type="Proteomes" id="UP000430232">
    <property type="component" value="Unassembled WGS sequence"/>
</dbReference>
<organism evidence="1 2">
    <name type="scientific">Burkholderia latens</name>
    <dbReference type="NCBI Taxonomy" id="488446"/>
    <lineage>
        <taxon>Bacteria</taxon>
        <taxon>Pseudomonadati</taxon>
        <taxon>Pseudomonadota</taxon>
        <taxon>Betaproteobacteria</taxon>
        <taxon>Burkholderiales</taxon>
        <taxon>Burkholderiaceae</taxon>
        <taxon>Burkholderia</taxon>
        <taxon>Burkholderia cepacia complex</taxon>
    </lineage>
</organism>
<evidence type="ECO:0000313" key="2">
    <source>
        <dbReference type="Proteomes" id="UP000430232"/>
    </source>
</evidence>
<dbReference type="RefSeq" id="WP_151063641.1">
    <property type="nucleotide sequence ID" value="NZ_CABVPL010000002.1"/>
</dbReference>
<accession>A0A6H9TI13</accession>
<protein>
    <submittedName>
        <fullName evidence="1">Uncharacterized protein</fullName>
    </submittedName>
</protein>
<keyword evidence="2" id="KW-1185">Reference proteome</keyword>
<dbReference type="GeneID" id="99787670"/>
<name>A0A6H9TI13_9BURK</name>
<reference evidence="1 2" key="1">
    <citation type="submission" date="2019-09" db="EMBL/GenBank/DDBJ databases">
        <title>Draft genome sequences of 48 bacterial type strains from the CCUG.</title>
        <authorList>
            <person name="Tunovic T."/>
            <person name="Pineiro-Iglesias B."/>
            <person name="Unosson C."/>
            <person name="Inganas E."/>
            <person name="Ohlen M."/>
            <person name="Cardew S."/>
            <person name="Jensie-Markopoulos S."/>
            <person name="Salva-Serra F."/>
            <person name="Jaen-Luchoro D."/>
            <person name="Karlsson R."/>
            <person name="Svensson-Stadler L."/>
            <person name="Chun J."/>
            <person name="Moore E."/>
        </authorList>
    </citation>
    <scope>NUCLEOTIDE SEQUENCE [LARGE SCALE GENOMIC DNA]</scope>
    <source>
        <strain evidence="1 2">CCUG 54555</strain>
    </source>
</reference>